<accession>A0A3B0UEF3</accession>
<dbReference type="SUPFAM" id="SSF54211">
    <property type="entry name" value="Ribosomal protein S5 domain 2-like"/>
    <property type="match status" value="1"/>
</dbReference>
<comment type="similarity">
    <text evidence="2">Belongs to the GHMP kinase family. Mevalonate kinase subfamily.</text>
</comment>
<evidence type="ECO:0000256" key="10">
    <source>
        <dbReference type="ARBA" id="ARBA00022842"/>
    </source>
</evidence>
<dbReference type="PANTHER" id="PTHR43290:SF2">
    <property type="entry name" value="MEVALONATE KINASE"/>
    <property type="match status" value="1"/>
</dbReference>
<dbReference type="InterPro" id="IPR014721">
    <property type="entry name" value="Ribsml_uS5_D2-typ_fold_subgr"/>
</dbReference>
<dbReference type="GO" id="GO:0004496">
    <property type="term" value="F:mevalonate kinase activity"/>
    <property type="evidence" value="ECO:0007669"/>
    <property type="project" value="UniProtKB-EC"/>
</dbReference>
<dbReference type="InterPro" id="IPR006203">
    <property type="entry name" value="GHMP_knse_ATP-bd_CS"/>
</dbReference>
<evidence type="ECO:0000313" key="14">
    <source>
        <dbReference type="EMBL" id="VAW29411.1"/>
    </source>
</evidence>
<dbReference type="PANTHER" id="PTHR43290">
    <property type="entry name" value="MEVALONATE KINASE"/>
    <property type="match status" value="1"/>
</dbReference>
<protein>
    <recommendedName>
        <fullName evidence="3">mevalonate kinase</fullName>
        <ecNumber evidence="3">2.7.1.36</ecNumber>
    </recommendedName>
</protein>
<keyword evidence="8 14" id="KW-0418">Kinase</keyword>
<keyword evidence="6 14" id="KW-0808">Transferase</keyword>
<comment type="subcellular location">
    <subcellularLocation>
        <location evidence="1">Cytoplasm</location>
    </subcellularLocation>
</comment>
<evidence type="ECO:0000256" key="8">
    <source>
        <dbReference type="ARBA" id="ARBA00022777"/>
    </source>
</evidence>
<name>A0A3B0UEF3_9ZZZZ</name>
<reference evidence="14" key="1">
    <citation type="submission" date="2018-06" db="EMBL/GenBank/DDBJ databases">
        <authorList>
            <person name="Zhirakovskaya E."/>
        </authorList>
    </citation>
    <scope>NUCLEOTIDE SEQUENCE</scope>
</reference>
<sequence length="312" mass="34672">MSERKNFYSKILLFGEYALMVGSQALSIPYESLQGTFVFGKPDSSEFDYKSHFKKYAGYLRELSQEGKLVGKLDISRLEKDIDNGLMFESNIPLGYGLGSSGALVAAVYDRYGLDKIPANTNLSGEKLVALKKTMAAMESWFHGKSSGLDPVVCYLQKAVMAAKDNQLEIVNLPRFGTTSGGAVFLLDTGMTGETQPLVNYFVKQCENSGFFQSIHSELIPLNTQCIRAYLTGDVETLFPCVKKLSAFTLQHFHPMIPEKLFPAWKQGLENRQYFLKLCGSGGGGMMLGFTCNFEQAKTNLKPFPLKIVQQF</sequence>
<keyword evidence="11" id="KW-0443">Lipid metabolism</keyword>
<dbReference type="EC" id="2.7.1.36" evidence="3"/>
<evidence type="ECO:0000259" key="13">
    <source>
        <dbReference type="Pfam" id="PF00288"/>
    </source>
</evidence>
<dbReference type="AlphaFoldDB" id="A0A3B0UEF3"/>
<evidence type="ECO:0000256" key="5">
    <source>
        <dbReference type="ARBA" id="ARBA00022516"/>
    </source>
</evidence>
<dbReference type="PRINTS" id="PR00959">
    <property type="entry name" value="MEVGALKINASE"/>
</dbReference>
<evidence type="ECO:0000256" key="6">
    <source>
        <dbReference type="ARBA" id="ARBA00022679"/>
    </source>
</evidence>
<dbReference type="GO" id="GO:0005524">
    <property type="term" value="F:ATP binding"/>
    <property type="evidence" value="ECO:0007669"/>
    <property type="project" value="UniProtKB-KW"/>
</dbReference>
<evidence type="ECO:0000256" key="1">
    <source>
        <dbReference type="ARBA" id="ARBA00004496"/>
    </source>
</evidence>
<dbReference type="InterPro" id="IPR006204">
    <property type="entry name" value="GHMP_kinase_N_dom"/>
</dbReference>
<evidence type="ECO:0000256" key="9">
    <source>
        <dbReference type="ARBA" id="ARBA00022840"/>
    </source>
</evidence>
<keyword evidence="7" id="KW-0547">Nucleotide-binding</keyword>
<comment type="pathway">
    <text evidence="12">Isoprenoid biosynthesis; isopentenyl diphosphate biosynthesis via mevalonate pathway; isopentenyl diphosphate from (R)-mevalonate: step 1/3.</text>
</comment>
<dbReference type="EMBL" id="UOET01000363">
    <property type="protein sequence ID" value="VAW29411.1"/>
    <property type="molecule type" value="Genomic_DNA"/>
</dbReference>
<keyword evidence="9" id="KW-0067">ATP-binding</keyword>
<dbReference type="SUPFAM" id="SSF55060">
    <property type="entry name" value="GHMP Kinase, C-terminal domain"/>
    <property type="match status" value="1"/>
</dbReference>
<dbReference type="Gene3D" id="3.30.230.10">
    <property type="match status" value="1"/>
</dbReference>
<keyword evidence="4" id="KW-0963">Cytoplasm</keyword>
<dbReference type="InterPro" id="IPR020568">
    <property type="entry name" value="Ribosomal_Su5_D2-typ_SF"/>
</dbReference>
<organism evidence="14">
    <name type="scientific">hydrothermal vent metagenome</name>
    <dbReference type="NCBI Taxonomy" id="652676"/>
    <lineage>
        <taxon>unclassified sequences</taxon>
        <taxon>metagenomes</taxon>
        <taxon>ecological metagenomes</taxon>
    </lineage>
</organism>
<evidence type="ECO:0000256" key="2">
    <source>
        <dbReference type="ARBA" id="ARBA00006495"/>
    </source>
</evidence>
<evidence type="ECO:0000256" key="11">
    <source>
        <dbReference type="ARBA" id="ARBA00023098"/>
    </source>
</evidence>
<dbReference type="Pfam" id="PF00288">
    <property type="entry name" value="GHMP_kinases_N"/>
    <property type="match status" value="1"/>
</dbReference>
<feature type="domain" description="GHMP kinase N-terminal" evidence="13">
    <location>
        <begin position="86"/>
        <end position="156"/>
    </location>
</feature>
<dbReference type="PROSITE" id="PS00627">
    <property type="entry name" value="GHMP_KINASES_ATP"/>
    <property type="match status" value="1"/>
</dbReference>
<keyword evidence="10" id="KW-0460">Magnesium</keyword>
<evidence type="ECO:0000256" key="7">
    <source>
        <dbReference type="ARBA" id="ARBA00022741"/>
    </source>
</evidence>
<evidence type="ECO:0000256" key="3">
    <source>
        <dbReference type="ARBA" id="ARBA00012103"/>
    </source>
</evidence>
<dbReference type="InterPro" id="IPR036554">
    <property type="entry name" value="GHMP_kinase_C_sf"/>
</dbReference>
<evidence type="ECO:0000256" key="12">
    <source>
        <dbReference type="ARBA" id="ARBA00029438"/>
    </source>
</evidence>
<dbReference type="InterPro" id="IPR006205">
    <property type="entry name" value="Mev_gal_kin"/>
</dbReference>
<gene>
    <name evidence="14" type="ORF">MNBD_BACTEROID07-161</name>
</gene>
<dbReference type="GO" id="GO:0019287">
    <property type="term" value="P:isopentenyl diphosphate biosynthetic process, mevalonate pathway"/>
    <property type="evidence" value="ECO:0007669"/>
    <property type="project" value="TreeGrafter"/>
</dbReference>
<evidence type="ECO:0000256" key="4">
    <source>
        <dbReference type="ARBA" id="ARBA00022490"/>
    </source>
</evidence>
<proteinExistence type="inferred from homology"/>
<keyword evidence="5" id="KW-0444">Lipid biosynthesis</keyword>
<dbReference type="GO" id="GO:0005829">
    <property type="term" value="C:cytosol"/>
    <property type="evidence" value="ECO:0007669"/>
    <property type="project" value="TreeGrafter"/>
</dbReference>